<protein>
    <submittedName>
        <fullName evidence="1">Uncharacterized protein</fullName>
    </submittedName>
</protein>
<dbReference type="Proteomes" id="UP000785679">
    <property type="component" value="Unassembled WGS sequence"/>
</dbReference>
<sequence length="146" mass="16189">MIREGRPAPVLFRRCCPRRYSHPSRALLSIHSTHFRPVYNVMFVTIFGSLPSNLHDDPILHLGHLACLIVQIEPHRLPVVLVLEAEVIRIAAALEGEEGLDISQGDIIDVLGDCKGIGHGQVIKILWHIVVHKGKVFLGLLGACLF</sequence>
<comment type="caution">
    <text evidence="1">The sequence shown here is derived from an EMBL/GenBank/DDBJ whole genome shotgun (WGS) entry which is preliminary data.</text>
</comment>
<evidence type="ECO:0000313" key="2">
    <source>
        <dbReference type="Proteomes" id="UP000785679"/>
    </source>
</evidence>
<name>A0A8J8NHZ4_HALGN</name>
<gene>
    <name evidence="1" type="ORF">FGO68_gene15328</name>
</gene>
<proteinExistence type="predicted"/>
<keyword evidence="2" id="KW-1185">Reference proteome</keyword>
<organism evidence="1 2">
    <name type="scientific">Halteria grandinella</name>
    <dbReference type="NCBI Taxonomy" id="5974"/>
    <lineage>
        <taxon>Eukaryota</taxon>
        <taxon>Sar</taxon>
        <taxon>Alveolata</taxon>
        <taxon>Ciliophora</taxon>
        <taxon>Intramacronucleata</taxon>
        <taxon>Spirotrichea</taxon>
        <taxon>Stichotrichia</taxon>
        <taxon>Sporadotrichida</taxon>
        <taxon>Halteriidae</taxon>
        <taxon>Halteria</taxon>
    </lineage>
</organism>
<dbReference type="AlphaFoldDB" id="A0A8J8NHZ4"/>
<reference evidence="1" key="1">
    <citation type="submission" date="2019-06" db="EMBL/GenBank/DDBJ databases">
        <authorList>
            <person name="Zheng W."/>
        </authorList>
    </citation>
    <scope>NUCLEOTIDE SEQUENCE</scope>
    <source>
        <strain evidence="1">QDHG01</strain>
    </source>
</reference>
<dbReference type="EMBL" id="RRYP01014892">
    <property type="protein sequence ID" value="TNV75757.1"/>
    <property type="molecule type" value="Genomic_DNA"/>
</dbReference>
<evidence type="ECO:0000313" key="1">
    <source>
        <dbReference type="EMBL" id="TNV75757.1"/>
    </source>
</evidence>
<accession>A0A8J8NHZ4</accession>